<keyword evidence="4 6" id="KW-0274">FAD</keyword>
<dbReference type="InterPro" id="IPR046373">
    <property type="entry name" value="Acyl-CoA_Oxase/DH_mid-dom_sf"/>
</dbReference>
<dbReference type="Proteomes" id="UP000728185">
    <property type="component" value="Unassembled WGS sequence"/>
</dbReference>
<dbReference type="InterPro" id="IPR009100">
    <property type="entry name" value="AcylCoA_DH/oxidase_NM_dom_sf"/>
</dbReference>
<dbReference type="GO" id="GO:0004466">
    <property type="term" value="F:long-chain fatty acyl-CoA dehydrogenase activity"/>
    <property type="evidence" value="ECO:0007669"/>
    <property type="project" value="TreeGrafter"/>
</dbReference>
<dbReference type="InterPro" id="IPR006091">
    <property type="entry name" value="Acyl-CoA_Oxase/DH_mid-dom"/>
</dbReference>
<evidence type="ECO:0000256" key="2">
    <source>
        <dbReference type="ARBA" id="ARBA00009347"/>
    </source>
</evidence>
<dbReference type="FunFam" id="2.40.110.10:FF:000002">
    <property type="entry name" value="Acyl-CoA dehydrogenase fadE12"/>
    <property type="match status" value="1"/>
</dbReference>
<comment type="caution">
    <text evidence="10">The sequence shown here is derived from an EMBL/GenBank/DDBJ whole genome shotgun (WGS) entry which is preliminary data.</text>
</comment>
<dbReference type="PROSITE" id="PS00072">
    <property type="entry name" value="ACYL_COA_DH_1"/>
    <property type="match status" value="1"/>
</dbReference>
<dbReference type="InterPro" id="IPR037069">
    <property type="entry name" value="AcylCoA_DH/ox_N_sf"/>
</dbReference>
<dbReference type="FunFam" id="1.10.540.10:FF:000017">
    <property type="entry name" value="long-chain specific acyl-CoA dehydrogenase, mitochondrial"/>
    <property type="match status" value="1"/>
</dbReference>
<gene>
    <name evidence="10" type="ORF">FBUS_06886</name>
</gene>
<dbReference type="InterPro" id="IPR009075">
    <property type="entry name" value="AcylCo_DH/oxidase_C"/>
</dbReference>
<dbReference type="InterPro" id="IPR006089">
    <property type="entry name" value="Acyl-CoA_DH_CS"/>
</dbReference>
<evidence type="ECO:0000313" key="10">
    <source>
        <dbReference type="EMBL" id="KAA0195778.1"/>
    </source>
</evidence>
<dbReference type="PANTHER" id="PTHR48083:SF20">
    <property type="entry name" value="LONG-CHAIN SPECIFIC ACYL-COA DEHYDROGENASE, MITOCHONDRIAL"/>
    <property type="match status" value="1"/>
</dbReference>
<protein>
    <submittedName>
        <fullName evidence="10">Long-chain specific acyl-CoA dehydrogenase</fullName>
    </submittedName>
</protein>
<sequence>MFASDNVFSLSHRVEIAQSASLMDIGTRSIFSEEHDLLRTSTRKFMSEYVIPNHSKWEKEGQVDRDLWLQAGKQALLGIAIPEDDGGIGGDILGSAIVWEELSYANCTGPGFALHSDIVMPYISRYGTVEQKKKYIPDMTSGKCIGAIAMTEPVAGSDLQGIRTTAKRDGSDWILNGSKVFITNGYLCDVVIVVAITNLQAKSPAHGISLFLVDGGTPGFTKGRKLEKMGLKAQDTAELIFEDVRLHQSQLLGEENGGFFMLMNELPQERLLIADISQAGAEFVFETARNYVKSRKAFHRSLSQLQWSVSFLNLSSFGVQTVQHRLAEMKTSVCVSRAFVDQCLNLLNQGLLDSPTASMAKYWASDLFNRIAYDGVQLHGGWGYMWEYAICKTYVDARVQSIYGGSNEIMKELIGRSIVNE</sequence>
<dbReference type="SUPFAM" id="SSF47203">
    <property type="entry name" value="Acyl-CoA dehydrogenase C-terminal domain-like"/>
    <property type="match status" value="1"/>
</dbReference>
<evidence type="ECO:0000259" key="8">
    <source>
        <dbReference type="Pfam" id="PF02770"/>
    </source>
</evidence>
<feature type="domain" description="Acyl-CoA oxidase/dehydrogenase middle" evidence="8">
    <location>
        <begin position="147"/>
        <end position="244"/>
    </location>
</feature>
<comment type="cofactor">
    <cofactor evidence="1 6">
        <name>FAD</name>
        <dbReference type="ChEBI" id="CHEBI:57692"/>
    </cofactor>
</comment>
<evidence type="ECO:0000259" key="7">
    <source>
        <dbReference type="Pfam" id="PF00441"/>
    </source>
</evidence>
<evidence type="ECO:0000259" key="9">
    <source>
        <dbReference type="Pfam" id="PF02771"/>
    </source>
</evidence>
<reference evidence="10" key="1">
    <citation type="submission" date="2019-05" db="EMBL/GenBank/DDBJ databases">
        <title>Annotation for the trematode Fasciolopsis buski.</title>
        <authorList>
            <person name="Choi Y.-J."/>
        </authorList>
    </citation>
    <scope>NUCLEOTIDE SEQUENCE</scope>
    <source>
        <strain evidence="10">HT</strain>
        <tissue evidence="10">Whole worm</tissue>
    </source>
</reference>
<dbReference type="Gene3D" id="2.40.110.10">
    <property type="entry name" value="Butyryl-CoA Dehydrogenase, subunit A, domain 2"/>
    <property type="match status" value="1"/>
</dbReference>
<dbReference type="GO" id="GO:0005739">
    <property type="term" value="C:mitochondrion"/>
    <property type="evidence" value="ECO:0007669"/>
    <property type="project" value="TreeGrafter"/>
</dbReference>
<dbReference type="PANTHER" id="PTHR48083">
    <property type="entry name" value="MEDIUM-CHAIN SPECIFIC ACYL-COA DEHYDROGENASE, MITOCHONDRIAL-RELATED"/>
    <property type="match status" value="1"/>
</dbReference>
<evidence type="ECO:0000256" key="6">
    <source>
        <dbReference type="RuleBase" id="RU362125"/>
    </source>
</evidence>
<keyword evidence="3 6" id="KW-0285">Flavoprotein</keyword>
<evidence type="ECO:0000256" key="1">
    <source>
        <dbReference type="ARBA" id="ARBA00001974"/>
    </source>
</evidence>
<comment type="similarity">
    <text evidence="2 6">Belongs to the acyl-CoA dehydrogenase family.</text>
</comment>
<dbReference type="GO" id="GO:0033539">
    <property type="term" value="P:fatty acid beta-oxidation using acyl-CoA dehydrogenase"/>
    <property type="evidence" value="ECO:0007669"/>
    <property type="project" value="TreeGrafter"/>
</dbReference>
<dbReference type="OrthoDB" id="9988775at2759"/>
<name>A0A8E0VLR9_9TREM</name>
<dbReference type="InterPro" id="IPR036250">
    <property type="entry name" value="AcylCo_DH-like_C"/>
</dbReference>
<evidence type="ECO:0000256" key="3">
    <source>
        <dbReference type="ARBA" id="ARBA00022630"/>
    </source>
</evidence>
<feature type="domain" description="Acyl-CoA dehydrogenase/oxidase N-terminal" evidence="9">
    <location>
        <begin position="32"/>
        <end position="143"/>
    </location>
</feature>
<dbReference type="EMBL" id="LUCM01003457">
    <property type="protein sequence ID" value="KAA0195778.1"/>
    <property type="molecule type" value="Genomic_DNA"/>
</dbReference>
<organism evidence="10 11">
    <name type="scientific">Fasciolopsis buskii</name>
    <dbReference type="NCBI Taxonomy" id="27845"/>
    <lineage>
        <taxon>Eukaryota</taxon>
        <taxon>Metazoa</taxon>
        <taxon>Spiralia</taxon>
        <taxon>Lophotrochozoa</taxon>
        <taxon>Platyhelminthes</taxon>
        <taxon>Trematoda</taxon>
        <taxon>Digenea</taxon>
        <taxon>Plagiorchiida</taxon>
        <taxon>Echinostomata</taxon>
        <taxon>Echinostomatoidea</taxon>
        <taxon>Fasciolidae</taxon>
        <taxon>Fasciolopsis</taxon>
    </lineage>
</organism>
<dbReference type="Gene3D" id="1.10.540.10">
    <property type="entry name" value="Acyl-CoA dehydrogenase/oxidase, N-terminal domain"/>
    <property type="match status" value="1"/>
</dbReference>
<proteinExistence type="inferred from homology"/>
<dbReference type="PROSITE" id="PS00073">
    <property type="entry name" value="ACYL_COA_DH_2"/>
    <property type="match status" value="1"/>
</dbReference>
<evidence type="ECO:0000313" key="11">
    <source>
        <dbReference type="Proteomes" id="UP000728185"/>
    </source>
</evidence>
<keyword evidence="5 6" id="KW-0560">Oxidoreductase</keyword>
<evidence type="ECO:0000256" key="4">
    <source>
        <dbReference type="ARBA" id="ARBA00022827"/>
    </source>
</evidence>
<accession>A0A8E0VLR9</accession>
<dbReference type="GO" id="GO:0042758">
    <property type="term" value="P:long-chain fatty acid catabolic process"/>
    <property type="evidence" value="ECO:0007669"/>
    <property type="project" value="TreeGrafter"/>
</dbReference>
<dbReference type="InterPro" id="IPR013786">
    <property type="entry name" value="AcylCoA_DH/ox_N"/>
</dbReference>
<dbReference type="Pfam" id="PF02771">
    <property type="entry name" value="Acyl-CoA_dh_N"/>
    <property type="match status" value="1"/>
</dbReference>
<evidence type="ECO:0000256" key="5">
    <source>
        <dbReference type="ARBA" id="ARBA00023002"/>
    </source>
</evidence>
<dbReference type="Gene3D" id="1.20.140.10">
    <property type="entry name" value="Butyryl-CoA Dehydrogenase, subunit A, domain 3"/>
    <property type="match status" value="1"/>
</dbReference>
<keyword evidence="11" id="KW-1185">Reference proteome</keyword>
<dbReference type="SUPFAM" id="SSF56645">
    <property type="entry name" value="Acyl-CoA dehydrogenase NM domain-like"/>
    <property type="match status" value="1"/>
</dbReference>
<dbReference type="Pfam" id="PF02770">
    <property type="entry name" value="Acyl-CoA_dh_M"/>
    <property type="match status" value="1"/>
</dbReference>
<dbReference type="Pfam" id="PF00441">
    <property type="entry name" value="Acyl-CoA_dh_1"/>
    <property type="match status" value="1"/>
</dbReference>
<dbReference type="InterPro" id="IPR050741">
    <property type="entry name" value="Acyl-CoA_dehydrogenase"/>
</dbReference>
<dbReference type="AlphaFoldDB" id="A0A8E0VLR9"/>
<dbReference type="GO" id="GO:0050660">
    <property type="term" value="F:flavin adenine dinucleotide binding"/>
    <property type="evidence" value="ECO:0007669"/>
    <property type="project" value="InterPro"/>
</dbReference>
<dbReference type="GO" id="GO:0019254">
    <property type="term" value="P:carnitine metabolic process, CoA-linked"/>
    <property type="evidence" value="ECO:0007669"/>
    <property type="project" value="TreeGrafter"/>
</dbReference>
<feature type="domain" description="Acyl-CoA dehydrogenase/oxidase C-terminal" evidence="7">
    <location>
        <begin position="320"/>
        <end position="418"/>
    </location>
</feature>